<keyword evidence="2" id="KW-1185">Reference proteome</keyword>
<gene>
    <name evidence="1" type="ORF">L484_014091</name>
</gene>
<proteinExistence type="predicted"/>
<dbReference type="EMBL" id="KE344847">
    <property type="protein sequence ID" value="EXB81607.1"/>
    <property type="molecule type" value="Genomic_DNA"/>
</dbReference>
<evidence type="ECO:0000313" key="2">
    <source>
        <dbReference type="Proteomes" id="UP000030645"/>
    </source>
</evidence>
<reference evidence="2" key="1">
    <citation type="submission" date="2013-01" db="EMBL/GenBank/DDBJ databases">
        <title>Draft Genome Sequence of a Mulberry Tree, Morus notabilis C.K. Schneid.</title>
        <authorList>
            <person name="He N."/>
            <person name="Zhao S."/>
        </authorList>
    </citation>
    <scope>NUCLEOTIDE SEQUENCE</scope>
</reference>
<dbReference type="AlphaFoldDB" id="W9RMF9"/>
<dbReference type="Proteomes" id="UP000030645">
    <property type="component" value="Unassembled WGS sequence"/>
</dbReference>
<sequence>MSALISLYCSDSKHKPDLSKEVGLCNKRTPRWSTGWVAEAVASLEGCNDVARLTRHWMHGISENRRDHEFCTTSNL</sequence>
<organism evidence="1 2">
    <name type="scientific">Morus notabilis</name>
    <dbReference type="NCBI Taxonomy" id="981085"/>
    <lineage>
        <taxon>Eukaryota</taxon>
        <taxon>Viridiplantae</taxon>
        <taxon>Streptophyta</taxon>
        <taxon>Embryophyta</taxon>
        <taxon>Tracheophyta</taxon>
        <taxon>Spermatophyta</taxon>
        <taxon>Magnoliopsida</taxon>
        <taxon>eudicotyledons</taxon>
        <taxon>Gunneridae</taxon>
        <taxon>Pentapetalae</taxon>
        <taxon>rosids</taxon>
        <taxon>fabids</taxon>
        <taxon>Rosales</taxon>
        <taxon>Moraceae</taxon>
        <taxon>Moreae</taxon>
        <taxon>Morus</taxon>
    </lineage>
</organism>
<name>W9RMF9_9ROSA</name>
<protein>
    <submittedName>
        <fullName evidence="1">Uncharacterized protein</fullName>
    </submittedName>
</protein>
<accession>W9RMF9</accession>
<evidence type="ECO:0000313" key="1">
    <source>
        <dbReference type="EMBL" id="EXB81607.1"/>
    </source>
</evidence>